<protein>
    <submittedName>
        <fullName evidence="3">Uncharacterized protein</fullName>
    </submittedName>
</protein>
<dbReference type="GeneID" id="87828831"/>
<accession>A0AAN6U5W9</accession>
<dbReference type="InterPro" id="IPR046536">
    <property type="entry name" value="DUF6601"/>
</dbReference>
<name>A0AAN6U5W9_9PEZI</name>
<gene>
    <name evidence="3" type="ORF">N657DRAFT_640922</name>
</gene>
<evidence type="ECO:0000313" key="4">
    <source>
        <dbReference type="Proteomes" id="UP001302602"/>
    </source>
</evidence>
<keyword evidence="4" id="KW-1185">Reference proteome</keyword>
<evidence type="ECO:0000256" key="2">
    <source>
        <dbReference type="SAM" id="Phobius"/>
    </source>
</evidence>
<reference evidence="3" key="1">
    <citation type="journal article" date="2023" name="Mol. Phylogenet. Evol.">
        <title>Genome-scale phylogeny and comparative genomics of the fungal order Sordariales.</title>
        <authorList>
            <person name="Hensen N."/>
            <person name="Bonometti L."/>
            <person name="Westerberg I."/>
            <person name="Brannstrom I.O."/>
            <person name="Guillou S."/>
            <person name="Cros-Aarteil S."/>
            <person name="Calhoun S."/>
            <person name="Haridas S."/>
            <person name="Kuo A."/>
            <person name="Mondo S."/>
            <person name="Pangilinan J."/>
            <person name="Riley R."/>
            <person name="LaButti K."/>
            <person name="Andreopoulos B."/>
            <person name="Lipzen A."/>
            <person name="Chen C."/>
            <person name="Yan M."/>
            <person name="Daum C."/>
            <person name="Ng V."/>
            <person name="Clum A."/>
            <person name="Steindorff A."/>
            <person name="Ohm R.A."/>
            <person name="Martin F."/>
            <person name="Silar P."/>
            <person name="Natvig D.O."/>
            <person name="Lalanne C."/>
            <person name="Gautier V."/>
            <person name="Ament-Velasquez S.L."/>
            <person name="Kruys A."/>
            <person name="Hutchinson M.I."/>
            <person name="Powell A.J."/>
            <person name="Barry K."/>
            <person name="Miller A.N."/>
            <person name="Grigoriev I.V."/>
            <person name="Debuchy R."/>
            <person name="Gladieux P."/>
            <person name="Hiltunen Thoren M."/>
            <person name="Johannesson H."/>
        </authorList>
    </citation>
    <scope>NUCLEOTIDE SEQUENCE</scope>
    <source>
        <strain evidence="3">CBS 731.68</strain>
    </source>
</reference>
<organism evidence="3 4">
    <name type="scientific">Parathielavia appendiculata</name>
    <dbReference type="NCBI Taxonomy" id="2587402"/>
    <lineage>
        <taxon>Eukaryota</taxon>
        <taxon>Fungi</taxon>
        <taxon>Dikarya</taxon>
        <taxon>Ascomycota</taxon>
        <taxon>Pezizomycotina</taxon>
        <taxon>Sordariomycetes</taxon>
        <taxon>Sordariomycetidae</taxon>
        <taxon>Sordariales</taxon>
        <taxon>Chaetomiaceae</taxon>
        <taxon>Parathielavia</taxon>
    </lineage>
</organism>
<dbReference type="Proteomes" id="UP001302602">
    <property type="component" value="Unassembled WGS sequence"/>
</dbReference>
<dbReference type="RefSeq" id="XP_062650791.1">
    <property type="nucleotide sequence ID" value="XM_062792062.1"/>
</dbReference>
<keyword evidence="2" id="KW-0812">Transmembrane</keyword>
<dbReference type="PANTHER" id="PTHR34414">
    <property type="entry name" value="HET DOMAIN-CONTAINING PROTEIN-RELATED"/>
    <property type="match status" value="1"/>
</dbReference>
<proteinExistence type="predicted"/>
<sequence length="383" mass="43966">MATAFPQPTANAITVAPSETPITSSGPASTMTPFAGLAREFNDDLELASVQLGEKQTRKILKAKEGRKPFLPGQPRIRLDRLPHSPHADEDLLLQYLDKCHSTKPLDDLLPYMRYIFVQTPSYTHVMPLHHQKSHAREIRVSESPGLHLVWYYELIFIKPIPAYFYSQAFWVYLENVEPNLYAACLGFMRSYYMLIQYDIDFQEACRLRLIPPKRKGGRPTYEEWCEFIEPFGRVGDHYVNRRYRYGELRLTRINRTAKLFRFKLAYFHIYPQWGSFLEHTLAPIITVFAVCSVVLNSMQVSLAAIETGNEVKENLSKAWSQFISVALWFPVVVMVSIAAVMLIALVGMGVMGVRDLARGNYIRAQKRKNNPNAGTRTHGMVW</sequence>
<feature type="region of interest" description="Disordered" evidence="1">
    <location>
        <begin position="1"/>
        <end position="33"/>
    </location>
</feature>
<keyword evidence="2" id="KW-0472">Membrane</keyword>
<keyword evidence="2" id="KW-1133">Transmembrane helix</keyword>
<dbReference type="Pfam" id="PF20246">
    <property type="entry name" value="DUF6601"/>
    <property type="match status" value="1"/>
</dbReference>
<feature type="transmembrane region" description="Helical" evidence="2">
    <location>
        <begin position="326"/>
        <end position="354"/>
    </location>
</feature>
<dbReference type="PANTHER" id="PTHR34414:SF1">
    <property type="entry name" value="SUBTILISIN-LIKE SERINE PROTEASE"/>
    <property type="match status" value="1"/>
</dbReference>
<feature type="compositionally biased region" description="Polar residues" evidence="1">
    <location>
        <begin position="1"/>
        <end position="12"/>
    </location>
</feature>
<comment type="caution">
    <text evidence="3">The sequence shown here is derived from an EMBL/GenBank/DDBJ whole genome shotgun (WGS) entry which is preliminary data.</text>
</comment>
<evidence type="ECO:0000313" key="3">
    <source>
        <dbReference type="EMBL" id="KAK4127020.1"/>
    </source>
</evidence>
<dbReference type="EMBL" id="MU853224">
    <property type="protein sequence ID" value="KAK4127020.1"/>
    <property type="molecule type" value="Genomic_DNA"/>
</dbReference>
<reference evidence="3" key="2">
    <citation type="submission" date="2023-05" db="EMBL/GenBank/DDBJ databases">
        <authorList>
            <consortium name="Lawrence Berkeley National Laboratory"/>
            <person name="Steindorff A."/>
            <person name="Hensen N."/>
            <person name="Bonometti L."/>
            <person name="Westerberg I."/>
            <person name="Brannstrom I.O."/>
            <person name="Guillou S."/>
            <person name="Cros-Aarteil S."/>
            <person name="Calhoun S."/>
            <person name="Haridas S."/>
            <person name="Kuo A."/>
            <person name="Mondo S."/>
            <person name="Pangilinan J."/>
            <person name="Riley R."/>
            <person name="Labutti K."/>
            <person name="Andreopoulos B."/>
            <person name="Lipzen A."/>
            <person name="Chen C."/>
            <person name="Yanf M."/>
            <person name="Daum C."/>
            <person name="Ng V."/>
            <person name="Clum A."/>
            <person name="Ohm R."/>
            <person name="Martin F."/>
            <person name="Silar P."/>
            <person name="Natvig D."/>
            <person name="Lalanne C."/>
            <person name="Gautier V."/>
            <person name="Ament-Velasquez S.L."/>
            <person name="Kruys A."/>
            <person name="Hutchinson M.I."/>
            <person name="Powell A.J."/>
            <person name="Barry K."/>
            <person name="Miller A.N."/>
            <person name="Grigoriev I.V."/>
            <person name="Debuchy R."/>
            <person name="Gladieux P."/>
            <person name="Thoren M.H."/>
            <person name="Johannesson H."/>
        </authorList>
    </citation>
    <scope>NUCLEOTIDE SEQUENCE</scope>
    <source>
        <strain evidence="3">CBS 731.68</strain>
    </source>
</reference>
<feature type="compositionally biased region" description="Polar residues" evidence="1">
    <location>
        <begin position="20"/>
        <end position="32"/>
    </location>
</feature>
<dbReference type="AlphaFoldDB" id="A0AAN6U5W9"/>
<evidence type="ECO:0000256" key="1">
    <source>
        <dbReference type="SAM" id="MobiDB-lite"/>
    </source>
</evidence>